<gene>
    <name evidence="2" type="ORF">SMACR_08944</name>
</gene>
<proteinExistence type="predicted"/>
<evidence type="ECO:0000313" key="2">
    <source>
        <dbReference type="EMBL" id="KAA8631092.1"/>
    </source>
</evidence>
<dbReference type="EMBL" id="NMPR01000086">
    <property type="protein sequence ID" value="KAA8631092.1"/>
    <property type="molecule type" value="Genomic_DNA"/>
</dbReference>
<dbReference type="AlphaFoldDB" id="A0A8S8ZS59"/>
<organism evidence="2 3">
    <name type="scientific">Sordaria macrospora</name>
    <dbReference type="NCBI Taxonomy" id="5147"/>
    <lineage>
        <taxon>Eukaryota</taxon>
        <taxon>Fungi</taxon>
        <taxon>Dikarya</taxon>
        <taxon>Ascomycota</taxon>
        <taxon>Pezizomycotina</taxon>
        <taxon>Sordariomycetes</taxon>
        <taxon>Sordariomycetidae</taxon>
        <taxon>Sordariales</taxon>
        <taxon>Sordariaceae</taxon>
        <taxon>Sordaria</taxon>
    </lineage>
</organism>
<evidence type="ECO:0000313" key="3">
    <source>
        <dbReference type="Proteomes" id="UP000433876"/>
    </source>
</evidence>
<dbReference type="Proteomes" id="UP000433876">
    <property type="component" value="Unassembled WGS sequence"/>
</dbReference>
<protein>
    <submittedName>
        <fullName evidence="2">Uncharacterized protein</fullName>
    </submittedName>
</protein>
<sequence>MTNTQSNTPPQAPQEGDSSSSNTGTTLDAIITAPILSLRSMLFSLYAEGDPDLRARIDELAAAFRNLPACRVDNMEPHPDAQNIAAPLDREGSPVQTLKVCNHCFEVLMQIVNTSKTHVAILVSSSIGLCVYGNWGLRRLLFRDIVHWIC</sequence>
<comment type="caution">
    <text evidence="2">The sequence shown here is derived from an EMBL/GenBank/DDBJ whole genome shotgun (WGS) entry which is preliminary data.</text>
</comment>
<name>A0A8S8ZS59_SORMA</name>
<reference evidence="2 3" key="1">
    <citation type="submission" date="2017-07" db="EMBL/GenBank/DDBJ databases">
        <title>Genome sequence of the Sordaria macrospora wild type strain R19027.</title>
        <authorList>
            <person name="Nowrousian M."/>
            <person name="Teichert I."/>
            <person name="Kueck U."/>
        </authorList>
    </citation>
    <scope>NUCLEOTIDE SEQUENCE [LARGE SCALE GENOMIC DNA]</scope>
    <source>
        <strain evidence="2 3">R19027</strain>
        <tissue evidence="2">Mycelium</tissue>
    </source>
</reference>
<feature type="region of interest" description="Disordered" evidence="1">
    <location>
        <begin position="1"/>
        <end position="24"/>
    </location>
</feature>
<evidence type="ECO:0000256" key="1">
    <source>
        <dbReference type="SAM" id="MobiDB-lite"/>
    </source>
</evidence>
<accession>A0A8S8ZS59</accession>
<dbReference type="VEuPathDB" id="FungiDB:SMAC_08944"/>